<dbReference type="PIRSF" id="PIRSF004557">
    <property type="entry name" value="SecY"/>
    <property type="match status" value="1"/>
</dbReference>
<evidence type="ECO:0000256" key="3">
    <source>
        <dbReference type="ARBA" id="ARBA00022448"/>
    </source>
</evidence>
<evidence type="ECO:0000256" key="2">
    <source>
        <dbReference type="ARBA" id="ARBA00005751"/>
    </source>
</evidence>
<feature type="transmembrane region" description="Helical" evidence="10">
    <location>
        <begin position="417"/>
        <end position="437"/>
    </location>
</feature>
<dbReference type="InterPro" id="IPR023201">
    <property type="entry name" value="SecY_dom_sf"/>
</dbReference>
<dbReference type="PANTHER" id="PTHR10906">
    <property type="entry name" value="SECY/SEC61-ALPHA FAMILY MEMBER"/>
    <property type="match status" value="1"/>
</dbReference>
<evidence type="ECO:0000313" key="15">
    <source>
        <dbReference type="Proteomes" id="UP000253606"/>
    </source>
</evidence>
<comment type="subunit">
    <text evidence="10">Component of the Sec protein translocase complex. Heterotrimer consisting of SecY, SecE and SecG subunits. The heterotrimers can form oligomers, although 1 heterotrimer is thought to be able to translocate proteins. Interacts with the ribosome. Interacts with SecDF, and other proteins may be involved. Interacts with SecA.</text>
</comment>
<evidence type="ECO:0000256" key="4">
    <source>
        <dbReference type="ARBA" id="ARBA00022692"/>
    </source>
</evidence>
<feature type="transmembrane region" description="Helical" evidence="10">
    <location>
        <begin position="272"/>
        <end position="293"/>
    </location>
</feature>
<evidence type="ECO:0000313" key="14">
    <source>
        <dbReference type="EMBL" id="AXC14202.1"/>
    </source>
</evidence>
<keyword evidence="4 10" id="KW-0812">Transmembrane</keyword>
<dbReference type="InterPro" id="IPR026593">
    <property type="entry name" value="SecY"/>
</dbReference>
<dbReference type="NCBIfam" id="TIGR00967">
    <property type="entry name" value="3a0501s007"/>
    <property type="match status" value="1"/>
</dbReference>
<dbReference type="AlphaFoldDB" id="A0A2Z5G4X1"/>
<keyword evidence="7 10" id="KW-0811">Translocation</keyword>
<dbReference type="KEGG" id="abas:ACPOL_4940"/>
<dbReference type="Pfam" id="PF00344">
    <property type="entry name" value="SecY"/>
    <property type="match status" value="1"/>
</dbReference>
<evidence type="ECO:0000256" key="5">
    <source>
        <dbReference type="ARBA" id="ARBA00022927"/>
    </source>
</evidence>
<dbReference type="PROSITE" id="PS00755">
    <property type="entry name" value="SECY_1"/>
    <property type="match status" value="1"/>
</dbReference>
<dbReference type="GO" id="GO:0006605">
    <property type="term" value="P:protein targeting"/>
    <property type="evidence" value="ECO:0007669"/>
    <property type="project" value="UniProtKB-UniRule"/>
</dbReference>
<dbReference type="HAMAP" id="MF_01465">
    <property type="entry name" value="SecY"/>
    <property type="match status" value="1"/>
</dbReference>
<dbReference type="InterPro" id="IPR030659">
    <property type="entry name" value="SecY_CS"/>
</dbReference>
<reference evidence="14 15" key="1">
    <citation type="journal article" date="2018" name="Front. Microbiol.">
        <title>Hydrolytic Capabilities as a Key to Environmental Success: Chitinolytic and Cellulolytic Acidobacteria From Acidic Sub-arctic Soils and Boreal Peatlands.</title>
        <authorList>
            <person name="Belova S.E."/>
            <person name="Ravin N.V."/>
            <person name="Pankratov T.A."/>
            <person name="Rakitin A.L."/>
            <person name="Ivanova A.A."/>
            <person name="Beletsky A.V."/>
            <person name="Mardanov A.V."/>
            <person name="Sinninghe Damste J.S."/>
            <person name="Dedysh S.N."/>
        </authorList>
    </citation>
    <scope>NUCLEOTIDE SEQUENCE [LARGE SCALE GENOMIC DNA]</scope>
    <source>
        <strain evidence="14 15">SBC82</strain>
    </source>
</reference>
<sequence>MFEKIANIFKIPDLRKRVLFTLGLLAVYRLGSFISTPGVNPQVLAQFFNQQGGSALGLVDMFSGGNLRRLTVFALGIMPYITASIIFQLLTVVYEPLAKLQKEGELGRRKITQWTRYTTVILAIFQSFAIAVALNRGSGGVPFVINPGAGFILMTVLTLTTGTAFIMWLGEQITDRGIGNGMSLLIFAGIVVGLPRGIADLVEKARTQAFGPFTVPALILLVAAMVAIVAFIVFVERSERRIPVQYAKRIVGRRLMGGQSTHLPLKVNSGGVMPVIFAASVLSAPLLFANVGFVRNSGFLTRVFDALHPGEPWYELIYIGAIIFFAYFYISIVFRPDDIADNMRKYGGFIPGIRPGKRTSDFINDVLTRITLVGAIYLIIISLVPQILISGIHLNDLWLIGPFFERLPTWVTHGLNLNFYFGGTSLLIVVGVAMDTANQVESQLIMRHYEGFSPKSGRIRGRRAW</sequence>
<comment type="similarity">
    <text evidence="2 10 13">Belongs to the SecY/SEC61-alpha family.</text>
</comment>
<feature type="transmembrane region" description="Helical" evidence="10">
    <location>
        <begin position="69"/>
        <end position="93"/>
    </location>
</feature>
<comment type="function">
    <text evidence="10 11">The central subunit of the protein translocation channel SecYEG. Consists of two halves formed by TMs 1-5 and 6-10. These two domains form a lateral gate at the front which open onto the bilayer between TMs 2 and 7, and are clamped together by SecE at the back. The channel is closed by both a pore ring composed of hydrophobic SecY resides and a short helix (helix 2A) on the extracellular side of the membrane which forms a plug. The plug probably moves laterally to allow the channel to open. The ring and the pore may move independently.</text>
</comment>
<comment type="subcellular location">
    <subcellularLocation>
        <location evidence="10">Cell membrane</location>
        <topology evidence="10">Multi-pass membrane protein</topology>
    </subcellularLocation>
    <subcellularLocation>
        <location evidence="1 12">Membrane</location>
        <topology evidence="1 12">Multi-pass membrane protein</topology>
    </subcellularLocation>
</comment>
<keyword evidence="10" id="KW-1003">Cell membrane</keyword>
<dbReference type="GO" id="GO:0005886">
    <property type="term" value="C:plasma membrane"/>
    <property type="evidence" value="ECO:0007669"/>
    <property type="project" value="UniProtKB-SubCell"/>
</dbReference>
<evidence type="ECO:0000256" key="8">
    <source>
        <dbReference type="ARBA" id="ARBA00023136"/>
    </source>
</evidence>
<dbReference type="Gene3D" id="1.10.3370.10">
    <property type="entry name" value="SecY subunit domain"/>
    <property type="match status" value="1"/>
</dbReference>
<dbReference type="Proteomes" id="UP000253606">
    <property type="component" value="Chromosome"/>
</dbReference>
<evidence type="ECO:0000256" key="10">
    <source>
        <dbReference type="HAMAP-Rule" id="MF_01465"/>
    </source>
</evidence>
<dbReference type="InterPro" id="IPR002208">
    <property type="entry name" value="SecY/SEC61-alpha"/>
</dbReference>
<feature type="transmembrane region" description="Helical" evidence="10">
    <location>
        <begin position="366"/>
        <end position="389"/>
    </location>
</feature>
<evidence type="ECO:0000256" key="11">
    <source>
        <dbReference type="RuleBase" id="RU000537"/>
    </source>
</evidence>
<feature type="transmembrane region" description="Helical" evidence="10">
    <location>
        <begin position="181"/>
        <end position="198"/>
    </location>
</feature>
<evidence type="ECO:0000256" key="1">
    <source>
        <dbReference type="ARBA" id="ARBA00004141"/>
    </source>
</evidence>
<keyword evidence="5 10" id="KW-0653">Protein transport</keyword>
<proteinExistence type="inferred from homology"/>
<keyword evidence="8 10" id="KW-0472">Membrane</keyword>
<keyword evidence="6 10" id="KW-1133">Transmembrane helix</keyword>
<keyword evidence="15" id="KW-1185">Reference proteome</keyword>
<comment type="caution">
    <text evidence="10">Lacks conserved residue(s) required for the propagation of feature annotation.</text>
</comment>
<dbReference type="OrthoDB" id="9809248at2"/>
<keyword evidence="3 10" id="KW-0813">Transport</keyword>
<dbReference type="SUPFAM" id="SSF103491">
    <property type="entry name" value="Preprotein translocase SecY subunit"/>
    <property type="match status" value="1"/>
</dbReference>
<dbReference type="PRINTS" id="PR00303">
    <property type="entry name" value="SECYTRNLCASE"/>
</dbReference>
<feature type="transmembrane region" description="Helical" evidence="10">
    <location>
        <begin position="210"/>
        <end position="235"/>
    </location>
</feature>
<feature type="transmembrane region" description="Helical" evidence="10">
    <location>
        <begin position="149"/>
        <end position="169"/>
    </location>
</feature>
<dbReference type="PROSITE" id="PS00756">
    <property type="entry name" value="SECY_2"/>
    <property type="match status" value="1"/>
</dbReference>
<feature type="transmembrane region" description="Helical" evidence="10">
    <location>
        <begin position="114"/>
        <end position="134"/>
    </location>
</feature>
<protein>
    <recommendedName>
        <fullName evidence="9 10">Protein translocase subunit SecY</fullName>
    </recommendedName>
</protein>
<evidence type="ECO:0000256" key="6">
    <source>
        <dbReference type="ARBA" id="ARBA00022989"/>
    </source>
</evidence>
<dbReference type="GO" id="GO:0065002">
    <property type="term" value="P:intracellular protein transmembrane transport"/>
    <property type="evidence" value="ECO:0007669"/>
    <property type="project" value="UniProtKB-UniRule"/>
</dbReference>
<dbReference type="FunFam" id="1.10.3370.10:FF:000001">
    <property type="entry name" value="Preprotein translocase subunit SecY"/>
    <property type="match status" value="1"/>
</dbReference>
<evidence type="ECO:0000256" key="9">
    <source>
        <dbReference type="ARBA" id="ARBA00039733"/>
    </source>
</evidence>
<accession>A0A2Z5G4X1</accession>
<gene>
    <name evidence="10" type="primary">secY</name>
    <name evidence="14" type="ORF">ACPOL_4940</name>
</gene>
<organism evidence="14 15">
    <name type="scientific">Acidisarcina polymorpha</name>
    <dbReference type="NCBI Taxonomy" id="2211140"/>
    <lineage>
        <taxon>Bacteria</taxon>
        <taxon>Pseudomonadati</taxon>
        <taxon>Acidobacteriota</taxon>
        <taxon>Terriglobia</taxon>
        <taxon>Terriglobales</taxon>
        <taxon>Acidobacteriaceae</taxon>
        <taxon>Acidisarcina</taxon>
    </lineage>
</organism>
<dbReference type="EMBL" id="CP030840">
    <property type="protein sequence ID" value="AXC14202.1"/>
    <property type="molecule type" value="Genomic_DNA"/>
</dbReference>
<feature type="transmembrane region" description="Helical" evidence="10">
    <location>
        <begin position="313"/>
        <end position="334"/>
    </location>
</feature>
<name>A0A2Z5G4X1_9BACT</name>
<dbReference type="RefSeq" id="WP_114209025.1">
    <property type="nucleotide sequence ID" value="NZ_CP030840.1"/>
</dbReference>
<evidence type="ECO:0000256" key="13">
    <source>
        <dbReference type="RuleBase" id="RU004349"/>
    </source>
</evidence>
<dbReference type="GO" id="GO:0043952">
    <property type="term" value="P:protein transport by the Sec complex"/>
    <property type="evidence" value="ECO:0007669"/>
    <property type="project" value="UniProtKB-UniRule"/>
</dbReference>
<evidence type="ECO:0000256" key="12">
    <source>
        <dbReference type="RuleBase" id="RU003484"/>
    </source>
</evidence>
<evidence type="ECO:0000256" key="7">
    <source>
        <dbReference type="ARBA" id="ARBA00023010"/>
    </source>
</evidence>